<evidence type="ECO:0000313" key="2">
    <source>
        <dbReference type="EMBL" id="CAG7709941.1"/>
    </source>
</evidence>
<proteinExistence type="predicted"/>
<dbReference type="Proteomes" id="UP000708208">
    <property type="component" value="Unassembled WGS sequence"/>
</dbReference>
<evidence type="ECO:0000256" key="1">
    <source>
        <dbReference type="SAM" id="Phobius"/>
    </source>
</evidence>
<accession>A0A8J2NUL8</accession>
<name>A0A8J2NUL8_9HEXA</name>
<dbReference type="EMBL" id="CAJVCH010031092">
    <property type="protein sequence ID" value="CAG7709941.1"/>
    <property type="molecule type" value="Genomic_DNA"/>
</dbReference>
<evidence type="ECO:0000313" key="3">
    <source>
        <dbReference type="Proteomes" id="UP000708208"/>
    </source>
</evidence>
<dbReference type="AlphaFoldDB" id="A0A8J2NUL8"/>
<keyword evidence="1" id="KW-1133">Transmembrane helix</keyword>
<sequence>MNYVNHCCVILSGGGPKIWIILYNKPKECMGLRFFIFLSHKLALAEVQDKLNIFAANKQIDRKYVCFVVVIWSFLILVVFRSRISSDFKVQVGKIKDDKLFKGFETEGCKDQDLNSTFSSNNDGIRKDPRNAETVQVDTKYLLTVAHRTE</sequence>
<keyword evidence="3" id="KW-1185">Reference proteome</keyword>
<feature type="transmembrane region" description="Helical" evidence="1">
    <location>
        <begin position="64"/>
        <end position="80"/>
    </location>
</feature>
<keyword evidence="1" id="KW-0812">Transmembrane</keyword>
<reference evidence="2" key="1">
    <citation type="submission" date="2021-06" db="EMBL/GenBank/DDBJ databases">
        <authorList>
            <person name="Hodson N. C."/>
            <person name="Mongue J. A."/>
            <person name="Jaron S. K."/>
        </authorList>
    </citation>
    <scope>NUCLEOTIDE SEQUENCE</scope>
</reference>
<keyword evidence="1" id="KW-0472">Membrane</keyword>
<gene>
    <name evidence="2" type="ORF">AFUS01_LOCUS4922</name>
</gene>
<comment type="caution">
    <text evidence="2">The sequence shown here is derived from an EMBL/GenBank/DDBJ whole genome shotgun (WGS) entry which is preliminary data.</text>
</comment>
<protein>
    <submittedName>
        <fullName evidence="2">Uncharacterized protein</fullName>
    </submittedName>
</protein>
<organism evidence="2 3">
    <name type="scientific">Allacma fusca</name>
    <dbReference type="NCBI Taxonomy" id="39272"/>
    <lineage>
        <taxon>Eukaryota</taxon>
        <taxon>Metazoa</taxon>
        <taxon>Ecdysozoa</taxon>
        <taxon>Arthropoda</taxon>
        <taxon>Hexapoda</taxon>
        <taxon>Collembola</taxon>
        <taxon>Symphypleona</taxon>
        <taxon>Sminthuridae</taxon>
        <taxon>Allacma</taxon>
    </lineage>
</organism>